<evidence type="ECO:0000256" key="5">
    <source>
        <dbReference type="PROSITE-ProRule" id="PRU01023"/>
    </source>
</evidence>
<comment type="similarity">
    <text evidence="5">Belongs to the class I-like SAM-binding methyltransferase superfamily. RsmB/NOP family.</text>
</comment>
<dbReference type="InterPro" id="IPR049560">
    <property type="entry name" value="MeTrfase_RsmB-F_NOP2_cat"/>
</dbReference>
<dbReference type="PANTHER" id="PTHR22808">
    <property type="entry name" value="NCL1 YEAST -RELATED NOL1/NOP2/FMU SUN DOMAIN-CONTAINING"/>
    <property type="match status" value="1"/>
</dbReference>
<dbReference type="Gene3D" id="3.40.50.150">
    <property type="entry name" value="Vaccinia Virus protein VP39"/>
    <property type="match status" value="1"/>
</dbReference>
<dbReference type="GO" id="GO:0003723">
    <property type="term" value="F:RNA binding"/>
    <property type="evidence" value="ECO:0007669"/>
    <property type="project" value="UniProtKB-UniRule"/>
</dbReference>
<feature type="region of interest" description="Disordered" evidence="6">
    <location>
        <begin position="1"/>
        <end position="70"/>
    </location>
</feature>
<evidence type="ECO:0000256" key="4">
    <source>
        <dbReference type="ARBA" id="ARBA00022884"/>
    </source>
</evidence>
<evidence type="ECO:0000256" key="1">
    <source>
        <dbReference type="ARBA" id="ARBA00022603"/>
    </source>
</evidence>
<dbReference type="InterPro" id="IPR023267">
    <property type="entry name" value="RCMT"/>
</dbReference>
<feature type="region of interest" description="Disordered" evidence="6">
    <location>
        <begin position="563"/>
        <end position="623"/>
    </location>
</feature>
<dbReference type="GO" id="GO:0008173">
    <property type="term" value="F:RNA methyltransferase activity"/>
    <property type="evidence" value="ECO:0007669"/>
    <property type="project" value="InterPro"/>
</dbReference>
<keyword evidence="3 5" id="KW-0949">S-adenosyl-L-methionine</keyword>
<feature type="binding site" evidence="5">
    <location>
        <position position="302"/>
    </location>
    <ligand>
        <name>S-adenosyl-L-methionine</name>
        <dbReference type="ChEBI" id="CHEBI:59789"/>
    </ligand>
</feature>
<dbReference type="GO" id="GO:0001510">
    <property type="term" value="P:RNA methylation"/>
    <property type="evidence" value="ECO:0007669"/>
    <property type="project" value="InterPro"/>
</dbReference>
<evidence type="ECO:0000256" key="6">
    <source>
        <dbReference type="SAM" id="MobiDB-lite"/>
    </source>
</evidence>
<evidence type="ECO:0000313" key="8">
    <source>
        <dbReference type="EMBL" id="GIX65874.1"/>
    </source>
</evidence>
<name>A0AAV4M0K0_BABCB</name>
<dbReference type="InterPro" id="IPR029063">
    <property type="entry name" value="SAM-dependent_MTases_sf"/>
</dbReference>
<dbReference type="PANTHER" id="PTHR22808:SF1">
    <property type="entry name" value="RNA CYTOSINE-C(5)-METHYLTRANSFERASE NSUN2-RELATED"/>
    <property type="match status" value="1"/>
</dbReference>
<gene>
    <name evidence="8" type="ORF">BcabD6B2_53090</name>
</gene>
<feature type="compositionally biased region" description="Low complexity" evidence="6">
    <location>
        <begin position="7"/>
        <end position="25"/>
    </location>
</feature>
<proteinExistence type="inferred from homology"/>
<protein>
    <submittedName>
        <fullName evidence="8">NOL1/NOP2/sun family protein</fullName>
    </submittedName>
</protein>
<keyword evidence="4 5" id="KW-0694">RNA-binding</keyword>
<reference evidence="8 9" key="1">
    <citation type="submission" date="2021-06" db="EMBL/GenBank/DDBJ databases">
        <title>Genome sequence of Babesia caballi.</title>
        <authorList>
            <person name="Yamagishi J."/>
            <person name="Kidaka T."/>
            <person name="Ochi A."/>
        </authorList>
    </citation>
    <scope>NUCLEOTIDE SEQUENCE [LARGE SCALE GENOMIC DNA]</scope>
    <source>
        <strain evidence="8">USDA-D6B2</strain>
    </source>
</reference>
<evidence type="ECO:0000256" key="3">
    <source>
        <dbReference type="ARBA" id="ARBA00022691"/>
    </source>
</evidence>
<feature type="active site" description="Nucleophile" evidence="5">
    <location>
        <position position="355"/>
    </location>
</feature>
<dbReference type="EMBL" id="BPLF01000005">
    <property type="protein sequence ID" value="GIX65874.1"/>
    <property type="molecule type" value="Genomic_DNA"/>
</dbReference>
<feature type="domain" description="SAM-dependent MTase RsmB/NOP-type" evidence="7">
    <location>
        <begin position="97"/>
        <end position="462"/>
    </location>
</feature>
<evidence type="ECO:0000256" key="2">
    <source>
        <dbReference type="ARBA" id="ARBA00022679"/>
    </source>
</evidence>
<dbReference type="AlphaFoldDB" id="A0AAV4M0K0"/>
<keyword evidence="9" id="KW-1185">Reference proteome</keyword>
<organism evidence="8 9">
    <name type="scientific">Babesia caballi</name>
    <dbReference type="NCBI Taxonomy" id="5871"/>
    <lineage>
        <taxon>Eukaryota</taxon>
        <taxon>Sar</taxon>
        <taxon>Alveolata</taxon>
        <taxon>Apicomplexa</taxon>
        <taxon>Aconoidasida</taxon>
        <taxon>Piroplasmida</taxon>
        <taxon>Babesiidae</taxon>
        <taxon>Babesia</taxon>
    </lineage>
</organism>
<evidence type="ECO:0000313" key="9">
    <source>
        <dbReference type="Proteomes" id="UP001497744"/>
    </source>
</evidence>
<dbReference type="GeneID" id="94197355"/>
<dbReference type="PROSITE" id="PS51686">
    <property type="entry name" value="SAM_MT_RSMB_NOP"/>
    <property type="match status" value="1"/>
</dbReference>
<comment type="caution">
    <text evidence="8">The sequence shown here is derived from an EMBL/GenBank/DDBJ whole genome shotgun (WGS) entry which is preliminary data.</text>
</comment>
<dbReference type="RefSeq" id="XP_067717943.1">
    <property type="nucleotide sequence ID" value="XM_067861842.1"/>
</dbReference>
<dbReference type="InterPro" id="IPR001678">
    <property type="entry name" value="MeTrfase_RsmB-F_NOP2_dom"/>
</dbReference>
<dbReference type="PRINTS" id="PR02008">
    <property type="entry name" value="RCMTFAMILY"/>
</dbReference>
<feature type="binding site" evidence="5">
    <location>
        <position position="279"/>
    </location>
    <ligand>
        <name>S-adenosyl-L-methionine</name>
        <dbReference type="ChEBI" id="CHEBI:59789"/>
    </ligand>
</feature>
<evidence type="ECO:0000259" key="7">
    <source>
        <dbReference type="PROSITE" id="PS51686"/>
    </source>
</evidence>
<sequence length="806" mass="88660">MSEDHTANPAAPAGSASTASASAAAEGDKPRSNRLGWRSRCREMQGISRRRKANSEDAAEGPRSKRVAYSDATASNADFDRYYRDQRICPEEQWDAFRACCQNVLPISFRINTCVPLWRRTIRQLISIGNDHTDLGLSPALRCTRDVPELDAGTFLYYQLAPDKASLRKNEQVVRFRRCLIDEDNRGAISRQETVSMLPVIYLDPQPHENILDLCAAPGMKFLQIVDAVQSALHYRHGQPPCANRGLIIGNDVCQQRVSTLSHNVKAVNCPSAAVTNFDASRFPYLFSARGEKLLFDRILADVPCSCDGTIRKAPEIFSTWKPTSGLHMHRMQLTIVKRAMQLLKPGGTLIYSTCSLNPLENEAIASYVASEGRREHGMELQPLEPLPGFKSSPGLLQWLVPQPDGGYYESFDEVPDALRGRVTASMFRAPEWDQQLARCVMRVLPHDNDTGGFFLFKAKKATTAPVDQAEASRHEIKPLDIVLSEPNPSWVAPKRGAKLLHEYIRCRDASPELFDVICDFYGIEGCLKEDFSRLLITKRHCRNNCYLLGDLDSAALFQRRRAQKASTRDHASNSQATKTDASHASDANVSEDALQHEADSNGGDLEGAHDGVSDYTSSTSTAGHKSWERCKYAQLGIRAFARLDSKATLDSPCGMRISQESTLPLLQFMRRRVVLANMAFCAEFVKGNILPSDLLEHERVGNVNSLDSCRRDGVLTSGGCIFVAVPAWGRNPIPARGVAISLAKGITLDSADGGDSGSQASSQVAPVPDILETLPLSCVLSQTGSLFAYASDNVMAALRAIVNEL</sequence>
<dbReference type="Pfam" id="PF01189">
    <property type="entry name" value="Methyltr_RsmB-F"/>
    <property type="match status" value="1"/>
</dbReference>
<keyword evidence="2 5" id="KW-0808">Transferase</keyword>
<accession>A0AAV4M0K0</accession>
<keyword evidence="1 5" id="KW-0489">Methyltransferase</keyword>
<dbReference type="SUPFAM" id="SSF53335">
    <property type="entry name" value="S-adenosyl-L-methionine-dependent methyltransferases"/>
    <property type="match status" value="1"/>
</dbReference>
<dbReference type="Proteomes" id="UP001497744">
    <property type="component" value="Unassembled WGS sequence"/>
</dbReference>
<feature type="binding site" evidence="5">
    <location>
        <position position="252"/>
    </location>
    <ligand>
        <name>S-adenosyl-L-methionine</name>
        <dbReference type="ChEBI" id="CHEBI:59789"/>
    </ligand>
</feature>
<comment type="caution">
    <text evidence="5">Lacks conserved residue(s) required for the propagation of feature annotation.</text>
</comment>